<dbReference type="OrthoDB" id="9776801at2"/>
<sequence>MSNNGRRKFIKTGGLVAAASAAGLLAACDKKELKTKDVNINFNNTYHWKMVTTWPPNFPVLGEGCKLLAKWIEEMSGGRLKIDVYGGGELIPSLECFDAVSHGAVEMASGSGYYWAGKIPSAQFFSSVPFGMNAQQMNAWIINGEANKLWDEIYEPFNLIPLPGGNTGVQAGGWYNKEINTIEDYQGLKMRMPGLGSKIINKAGGTAVLVAGGELFTNLERGVIDATEWIGPYHDYLMGFHRVAKHYYYPGWHEPGTVLEMIMNKDKFNELPRDLQEIVRSGIYRLNQWMLLEFEQKNSVYLQKMKDENVDIRPFSKEVLNPLKEIAEEVVLELVESDAQSKKIYEHYTKFRKQISGWSEISEKYYYKNVL</sequence>
<evidence type="ECO:0000313" key="6">
    <source>
        <dbReference type="Proteomes" id="UP000192472"/>
    </source>
</evidence>
<evidence type="ECO:0000313" key="5">
    <source>
        <dbReference type="EMBL" id="SMD34772.1"/>
    </source>
</evidence>
<dbReference type="PANTHER" id="PTHR33376:SF5">
    <property type="entry name" value="EXTRACYTOPLASMIC SOLUTE RECEPTOR PROTEIN"/>
    <property type="match status" value="1"/>
</dbReference>
<feature type="binding site" evidence="2">
    <location>
        <position position="170"/>
    </location>
    <ligand>
        <name>substrate</name>
    </ligand>
</feature>
<protein>
    <submittedName>
        <fullName evidence="5">TRAP-type mannitol/chloroaromatic compound transport system, substrate-binding protein</fullName>
    </submittedName>
</protein>
<evidence type="ECO:0000256" key="2">
    <source>
        <dbReference type="PIRSR" id="PIRSR039026-1"/>
    </source>
</evidence>
<proteinExistence type="predicted"/>
<feature type="binding site" evidence="3">
    <location>
        <position position="228"/>
    </location>
    <ligand>
        <name>substrate</name>
    </ligand>
</feature>
<evidence type="ECO:0000256" key="1">
    <source>
        <dbReference type="ARBA" id="ARBA00022729"/>
    </source>
</evidence>
<feature type="binding site" evidence="3">
    <location>
        <position position="229"/>
    </location>
    <ligand>
        <name>Na(+)</name>
        <dbReference type="ChEBI" id="CHEBI:29101"/>
    </ligand>
</feature>
<dbReference type="InterPro" id="IPR026289">
    <property type="entry name" value="SBP_TakP-like"/>
</dbReference>
<dbReference type="Gene3D" id="3.40.190.10">
    <property type="entry name" value="Periplasmic binding protein-like II"/>
    <property type="match status" value="1"/>
</dbReference>
<dbReference type="STRING" id="692418.SAMN04488029_2175"/>
<dbReference type="Pfam" id="PF03480">
    <property type="entry name" value="DctP"/>
    <property type="match status" value="1"/>
</dbReference>
<dbReference type="RefSeq" id="WP_084372841.1">
    <property type="nucleotide sequence ID" value="NZ_FWYF01000002.1"/>
</dbReference>
<dbReference type="GO" id="GO:0055085">
    <property type="term" value="P:transmembrane transport"/>
    <property type="evidence" value="ECO:0007669"/>
    <property type="project" value="InterPro"/>
</dbReference>
<keyword evidence="1 4" id="KW-0732">Signal</keyword>
<reference evidence="5 6" key="1">
    <citation type="submission" date="2017-04" db="EMBL/GenBank/DDBJ databases">
        <authorList>
            <person name="Afonso C.L."/>
            <person name="Miller P.J."/>
            <person name="Scott M.A."/>
            <person name="Spackman E."/>
            <person name="Goraichik I."/>
            <person name="Dimitrov K.M."/>
            <person name="Suarez D.L."/>
            <person name="Swayne D.E."/>
        </authorList>
    </citation>
    <scope>NUCLEOTIDE SEQUENCE [LARGE SCALE GENOMIC DNA]</scope>
    <source>
        <strain evidence="5 6">DSM 26133</strain>
    </source>
</reference>
<dbReference type="NCBIfam" id="NF037995">
    <property type="entry name" value="TRAP_S1"/>
    <property type="match status" value="1"/>
</dbReference>
<dbReference type="InterPro" id="IPR006311">
    <property type="entry name" value="TAT_signal"/>
</dbReference>
<dbReference type="PROSITE" id="PS51318">
    <property type="entry name" value="TAT"/>
    <property type="match status" value="1"/>
</dbReference>
<keyword evidence="6" id="KW-1185">Reference proteome</keyword>
<keyword evidence="3" id="KW-0479">Metal-binding</keyword>
<feature type="binding site" evidence="2">
    <location>
        <position position="191"/>
    </location>
    <ligand>
        <name>substrate</name>
    </ligand>
</feature>
<accession>A0A1W2GE55</accession>
<feature type="chain" id="PRO_5012709676" evidence="4">
    <location>
        <begin position="27"/>
        <end position="371"/>
    </location>
</feature>
<evidence type="ECO:0000256" key="3">
    <source>
        <dbReference type="PIRSR" id="PIRSR039026-2"/>
    </source>
</evidence>
<dbReference type="InterPro" id="IPR018389">
    <property type="entry name" value="DctP_fam"/>
</dbReference>
<name>A0A1W2GE55_REIFA</name>
<dbReference type="EMBL" id="FWYF01000002">
    <property type="protein sequence ID" value="SMD34772.1"/>
    <property type="molecule type" value="Genomic_DNA"/>
</dbReference>
<dbReference type="CDD" id="cd13604">
    <property type="entry name" value="PBP2_TRAP_ketoacid_lactate_like"/>
    <property type="match status" value="1"/>
</dbReference>
<dbReference type="InterPro" id="IPR038404">
    <property type="entry name" value="TRAP_DctP_sf"/>
</dbReference>
<dbReference type="PANTHER" id="PTHR33376">
    <property type="match status" value="1"/>
</dbReference>
<feature type="signal peptide" evidence="4">
    <location>
        <begin position="1"/>
        <end position="26"/>
    </location>
</feature>
<dbReference type="PIRSF" id="PIRSF039026">
    <property type="entry name" value="SiaP"/>
    <property type="match status" value="1"/>
</dbReference>
<dbReference type="GO" id="GO:0046872">
    <property type="term" value="F:metal ion binding"/>
    <property type="evidence" value="ECO:0007669"/>
    <property type="project" value="UniProtKB-KW"/>
</dbReference>
<dbReference type="GO" id="GO:0031317">
    <property type="term" value="C:tripartite ATP-independent periplasmic transporter complex"/>
    <property type="evidence" value="ECO:0007669"/>
    <property type="project" value="InterPro"/>
</dbReference>
<dbReference type="AlphaFoldDB" id="A0A1W2GE55"/>
<dbReference type="Proteomes" id="UP000192472">
    <property type="component" value="Unassembled WGS sequence"/>
</dbReference>
<gene>
    <name evidence="5" type="ORF">SAMN04488029_2175</name>
</gene>
<dbReference type="PROSITE" id="PS51257">
    <property type="entry name" value="PROKAR_LIPOPROTEIN"/>
    <property type="match status" value="1"/>
</dbReference>
<feature type="binding site" evidence="3">
    <location>
        <position position="254"/>
    </location>
    <ligand>
        <name>substrate</name>
    </ligand>
</feature>
<organism evidence="5 6">
    <name type="scientific">Reichenbachiella faecimaris</name>
    <dbReference type="NCBI Taxonomy" id="692418"/>
    <lineage>
        <taxon>Bacteria</taxon>
        <taxon>Pseudomonadati</taxon>
        <taxon>Bacteroidota</taxon>
        <taxon>Cytophagia</taxon>
        <taxon>Cytophagales</taxon>
        <taxon>Reichenbachiellaceae</taxon>
        <taxon>Reichenbachiella</taxon>
    </lineage>
</organism>
<evidence type="ECO:0000256" key="4">
    <source>
        <dbReference type="SAM" id="SignalP"/>
    </source>
</evidence>
<dbReference type="Gene3D" id="3.40.190.170">
    <property type="entry name" value="Bacterial extracellular solute-binding protein, family 7"/>
    <property type="match status" value="1"/>
</dbReference>